<evidence type="ECO:0000256" key="1">
    <source>
        <dbReference type="ARBA" id="ARBA00022450"/>
    </source>
</evidence>
<comment type="caution">
    <text evidence="4">The sequence shown here is derived from an EMBL/GenBank/DDBJ whole genome shotgun (WGS) entry which is preliminary data.</text>
</comment>
<keyword evidence="2" id="KW-0597">Phosphoprotein</keyword>
<gene>
    <name evidence="4" type="ORF">ISP18_00065</name>
</gene>
<feature type="non-terminal residue" evidence="4">
    <location>
        <position position="1"/>
    </location>
</feature>
<dbReference type="EMBL" id="JADIKI010000010">
    <property type="protein sequence ID" value="MFK2852990.1"/>
    <property type="molecule type" value="Genomic_DNA"/>
</dbReference>
<dbReference type="PANTHER" id="PTHR45527:SF1">
    <property type="entry name" value="FATTY ACID SYNTHASE"/>
    <property type="match status" value="1"/>
</dbReference>
<reference evidence="4 5" key="1">
    <citation type="submission" date="2020-10" db="EMBL/GenBank/DDBJ databases">
        <title>Phylogeny of dyella-like bacteria.</title>
        <authorList>
            <person name="Fu J."/>
        </authorList>
    </citation>
    <scope>NUCLEOTIDE SEQUENCE [LARGE SCALE GENOMIC DNA]</scope>
    <source>
        <strain evidence="4 5">DHG40</strain>
    </source>
</reference>
<protein>
    <recommendedName>
        <fullName evidence="3">Carrier domain-containing protein</fullName>
    </recommendedName>
</protein>
<evidence type="ECO:0000313" key="5">
    <source>
        <dbReference type="Proteomes" id="UP001620409"/>
    </source>
</evidence>
<dbReference type="SUPFAM" id="SSF47336">
    <property type="entry name" value="ACP-like"/>
    <property type="match status" value="1"/>
</dbReference>
<evidence type="ECO:0000313" key="4">
    <source>
        <dbReference type="EMBL" id="MFK2852990.1"/>
    </source>
</evidence>
<evidence type="ECO:0000256" key="2">
    <source>
        <dbReference type="ARBA" id="ARBA00022553"/>
    </source>
</evidence>
<dbReference type="InterPro" id="IPR009081">
    <property type="entry name" value="PP-bd_ACP"/>
</dbReference>
<keyword evidence="5" id="KW-1185">Reference proteome</keyword>
<dbReference type="Gene3D" id="1.10.1200.10">
    <property type="entry name" value="ACP-like"/>
    <property type="match status" value="1"/>
</dbReference>
<accession>A0ABW8IE82</accession>
<keyword evidence="1" id="KW-0596">Phosphopantetheine</keyword>
<dbReference type="Proteomes" id="UP001620409">
    <property type="component" value="Unassembled WGS sequence"/>
</dbReference>
<dbReference type="InterPro" id="IPR006162">
    <property type="entry name" value="Ppantetheine_attach_site"/>
</dbReference>
<dbReference type="Pfam" id="PF00550">
    <property type="entry name" value="PP-binding"/>
    <property type="match status" value="1"/>
</dbReference>
<organism evidence="4 5">
    <name type="scientific">Dyella humi</name>
    <dbReference type="NCBI Taxonomy" id="1770547"/>
    <lineage>
        <taxon>Bacteria</taxon>
        <taxon>Pseudomonadati</taxon>
        <taxon>Pseudomonadota</taxon>
        <taxon>Gammaproteobacteria</taxon>
        <taxon>Lysobacterales</taxon>
        <taxon>Rhodanobacteraceae</taxon>
        <taxon>Dyella</taxon>
    </lineage>
</organism>
<dbReference type="PANTHER" id="PTHR45527">
    <property type="entry name" value="NONRIBOSOMAL PEPTIDE SYNTHETASE"/>
    <property type="match status" value="1"/>
</dbReference>
<evidence type="ECO:0000259" key="3">
    <source>
        <dbReference type="PROSITE" id="PS50075"/>
    </source>
</evidence>
<feature type="domain" description="Carrier" evidence="3">
    <location>
        <begin position="1"/>
        <end position="66"/>
    </location>
</feature>
<dbReference type="InterPro" id="IPR036736">
    <property type="entry name" value="ACP-like_sf"/>
</dbReference>
<dbReference type="PROSITE" id="PS50075">
    <property type="entry name" value="CARRIER"/>
    <property type="match status" value="1"/>
</dbReference>
<dbReference type="RefSeq" id="WP_404559219.1">
    <property type="nucleotide sequence ID" value="NZ_JADIKI010000010.1"/>
</dbReference>
<sequence length="68" mass="7620">IAGLWSELLGVERIGRHDHFFELGGHSLLAVRLIARLRREGLNVAAHTLFVHPTLSELAKSAQQFESF</sequence>
<proteinExistence type="predicted"/>
<dbReference type="PROSITE" id="PS00012">
    <property type="entry name" value="PHOSPHOPANTETHEINE"/>
    <property type="match status" value="1"/>
</dbReference>
<name>A0ABW8IE82_9GAMM</name>